<name>A0AAN9FNY7_CLITE</name>
<dbReference type="EMBL" id="JAYKXN010000006">
    <property type="protein sequence ID" value="KAK7279942.1"/>
    <property type="molecule type" value="Genomic_DNA"/>
</dbReference>
<dbReference type="Proteomes" id="UP001359559">
    <property type="component" value="Unassembled WGS sequence"/>
</dbReference>
<keyword evidence="2" id="KW-1185">Reference proteome</keyword>
<protein>
    <submittedName>
        <fullName evidence="1">Uncharacterized protein</fullName>
    </submittedName>
</protein>
<proteinExistence type="predicted"/>
<reference evidence="1 2" key="1">
    <citation type="submission" date="2024-01" db="EMBL/GenBank/DDBJ databases">
        <title>The genomes of 5 underutilized Papilionoideae crops provide insights into root nodulation and disease resistance.</title>
        <authorList>
            <person name="Yuan L."/>
        </authorList>
    </citation>
    <scope>NUCLEOTIDE SEQUENCE [LARGE SCALE GENOMIC DNA]</scope>
    <source>
        <strain evidence="1">LY-2023</strain>
        <tissue evidence="1">Leaf</tissue>
    </source>
</reference>
<sequence length="216" mass="24701">MQALWLPELFVRALANPPGGLFGLTEPGIGVDIFCHGMSTSRRRGYITVVQGLDGLRNPSFEQWFTAHMMHSRNDVFIFCLWWLWKWRCNLIFEEKAWEANFVILQIWTSMAEARRNRMVTDTLISWQPPEQPTVKINADALAAEIITIALACNLGYKDVICESDSLEAVELVAQTMDVSLFCRCYIWPILGKKIMLTTEQPPLCVVNMLCLDLLD</sequence>
<organism evidence="1 2">
    <name type="scientific">Clitoria ternatea</name>
    <name type="common">Butterfly pea</name>
    <dbReference type="NCBI Taxonomy" id="43366"/>
    <lineage>
        <taxon>Eukaryota</taxon>
        <taxon>Viridiplantae</taxon>
        <taxon>Streptophyta</taxon>
        <taxon>Embryophyta</taxon>
        <taxon>Tracheophyta</taxon>
        <taxon>Spermatophyta</taxon>
        <taxon>Magnoliopsida</taxon>
        <taxon>eudicotyledons</taxon>
        <taxon>Gunneridae</taxon>
        <taxon>Pentapetalae</taxon>
        <taxon>rosids</taxon>
        <taxon>fabids</taxon>
        <taxon>Fabales</taxon>
        <taxon>Fabaceae</taxon>
        <taxon>Papilionoideae</taxon>
        <taxon>50 kb inversion clade</taxon>
        <taxon>NPAAA clade</taxon>
        <taxon>indigoferoid/millettioid clade</taxon>
        <taxon>Phaseoleae</taxon>
        <taxon>Clitoria</taxon>
    </lineage>
</organism>
<evidence type="ECO:0000313" key="1">
    <source>
        <dbReference type="EMBL" id="KAK7279942.1"/>
    </source>
</evidence>
<evidence type="ECO:0000313" key="2">
    <source>
        <dbReference type="Proteomes" id="UP001359559"/>
    </source>
</evidence>
<comment type="caution">
    <text evidence="1">The sequence shown here is derived from an EMBL/GenBank/DDBJ whole genome shotgun (WGS) entry which is preliminary data.</text>
</comment>
<gene>
    <name evidence="1" type="ORF">RJT34_25003</name>
</gene>
<accession>A0AAN9FNY7</accession>
<dbReference type="AlphaFoldDB" id="A0AAN9FNY7"/>